<dbReference type="EMBL" id="AVOT02077807">
    <property type="protein sequence ID" value="MBW0565662.1"/>
    <property type="molecule type" value="Genomic_DNA"/>
</dbReference>
<feature type="region of interest" description="Disordered" evidence="1">
    <location>
        <begin position="1"/>
        <end position="85"/>
    </location>
</feature>
<feature type="compositionally biased region" description="Low complexity" evidence="1">
    <location>
        <begin position="26"/>
        <end position="49"/>
    </location>
</feature>
<evidence type="ECO:0000313" key="2">
    <source>
        <dbReference type="EMBL" id="MBW0565662.1"/>
    </source>
</evidence>
<protein>
    <submittedName>
        <fullName evidence="2">Uncharacterized protein</fullName>
    </submittedName>
</protein>
<evidence type="ECO:0000256" key="1">
    <source>
        <dbReference type="SAM" id="MobiDB-lite"/>
    </source>
</evidence>
<name>A0A9Q3JNE5_9BASI</name>
<dbReference type="Proteomes" id="UP000765509">
    <property type="component" value="Unassembled WGS sequence"/>
</dbReference>
<gene>
    <name evidence="2" type="ORF">O181_105377</name>
</gene>
<organism evidence="2 3">
    <name type="scientific">Austropuccinia psidii MF-1</name>
    <dbReference type="NCBI Taxonomy" id="1389203"/>
    <lineage>
        <taxon>Eukaryota</taxon>
        <taxon>Fungi</taxon>
        <taxon>Dikarya</taxon>
        <taxon>Basidiomycota</taxon>
        <taxon>Pucciniomycotina</taxon>
        <taxon>Pucciniomycetes</taxon>
        <taxon>Pucciniales</taxon>
        <taxon>Sphaerophragmiaceae</taxon>
        <taxon>Austropuccinia</taxon>
    </lineage>
</organism>
<keyword evidence="3" id="KW-1185">Reference proteome</keyword>
<sequence length="116" mass="12380">MRGRPIRLARVGPPVPWDAPTGAGKPSVPSDSSSSTEFSSSSSPSLPTPLRLVLESPGNPPTTPENELDLLGPLPSFHEGSSTQLDPQLRNCWGAIKRSSWSWSKNSLSSGLSCRR</sequence>
<comment type="caution">
    <text evidence="2">The sequence shown here is derived from an EMBL/GenBank/DDBJ whole genome shotgun (WGS) entry which is preliminary data.</text>
</comment>
<reference evidence="2" key="1">
    <citation type="submission" date="2021-03" db="EMBL/GenBank/DDBJ databases">
        <title>Draft genome sequence of rust myrtle Austropuccinia psidii MF-1, a brazilian biotype.</title>
        <authorList>
            <person name="Quecine M.C."/>
            <person name="Pachon D.M.R."/>
            <person name="Bonatelli M.L."/>
            <person name="Correr F.H."/>
            <person name="Franceschini L.M."/>
            <person name="Leite T.F."/>
            <person name="Margarido G.R.A."/>
            <person name="Almeida C.A."/>
            <person name="Ferrarezi J.A."/>
            <person name="Labate C.A."/>
        </authorList>
    </citation>
    <scope>NUCLEOTIDE SEQUENCE</scope>
    <source>
        <strain evidence="2">MF-1</strain>
    </source>
</reference>
<proteinExistence type="predicted"/>
<dbReference type="AlphaFoldDB" id="A0A9Q3JNE5"/>
<accession>A0A9Q3JNE5</accession>
<evidence type="ECO:0000313" key="3">
    <source>
        <dbReference type="Proteomes" id="UP000765509"/>
    </source>
</evidence>